<dbReference type="InterPro" id="IPR001227">
    <property type="entry name" value="Ac_transferase_dom_sf"/>
</dbReference>
<dbReference type="Gene3D" id="3.10.129.110">
    <property type="entry name" value="Polyketide synthase dehydratase"/>
    <property type="match status" value="1"/>
</dbReference>
<dbReference type="InterPro" id="IPR049900">
    <property type="entry name" value="PKS_mFAS_DH"/>
</dbReference>
<dbReference type="SMART" id="SM00827">
    <property type="entry name" value="PKS_AT"/>
    <property type="match status" value="1"/>
</dbReference>
<dbReference type="InterPro" id="IPR016035">
    <property type="entry name" value="Acyl_Trfase/lysoPLipase"/>
</dbReference>
<name>A0A263D6L4_9PSEU</name>
<evidence type="ECO:0000313" key="6">
    <source>
        <dbReference type="Proteomes" id="UP000242444"/>
    </source>
</evidence>
<dbReference type="InParanoid" id="A0A263D6L4"/>
<keyword evidence="6" id="KW-1185">Reference proteome</keyword>
<evidence type="ECO:0000256" key="2">
    <source>
        <dbReference type="ARBA" id="ARBA00023315"/>
    </source>
</evidence>
<dbReference type="SUPFAM" id="SSF55048">
    <property type="entry name" value="Probable ACP-binding domain of malonyl-CoA ACP transacylase"/>
    <property type="match status" value="1"/>
</dbReference>
<sequence>MEVALFRLLESWGVRPDHVLGHSVGELAAAHVSGALSLRSACAVVAIRARLMGALPTGGAMAAVAAGEAEIVPLLGPDVAIAAVNGPESVVVSGATDQVAALLDDLAGRGRRVRRLVVSHAFHSPLMEPMLDEFRAALGELESDGQQIPVVSCRVGAPVDAKLTDVEHWVEHVRAPVRFADGVRALAAAGVTRFVEIGPGGSLAAMVPGALADPASTPESGPDPVVVPTLRGGRDERAALVRAIAELHAAGVPVDWTAFFAGTASAPVDLPTYPFQRERFWPVAGAGGSGDAAGLGLVPLDHPLLGAAAEPAERGATIVAGRLSVAAQPWLADHVLGDVAVFPGTGFLELVLRAADQVGCDRVEELTLSAPLVLDARDGVAVQVWIGEPDDAGVREVRVHSRSVRRPEDGWTRHADGTIRVGERVSEMDTEQWPPAGAVELDVAGHYDSLADSGLVYGPVFRGLRTVWRVGEDICAEVALPERLDGRSPEAGEFGLHPALLDAALQASAFVPANEGRNLMPFSWRGVSLHAGGASVLRVRWSQHPTGLRLRAVDPAGDPVISVESLALRAPTQSPGSTGQDVRDTLLTVDWPVVQTTSRPETPVGSSVLLEPGASLPAGEVPDFVCLPVGGADPADSAGEASRVLAVLREWLGDGRFAGSCLVLVTRGAVGPVVGSGVDVGGGAVWGLVR</sequence>
<keyword evidence="2" id="KW-0012">Acyltransferase</keyword>
<dbReference type="SUPFAM" id="SSF51735">
    <property type="entry name" value="NAD(P)-binding Rossmann-fold domains"/>
    <property type="match status" value="1"/>
</dbReference>
<dbReference type="GO" id="GO:0006633">
    <property type="term" value="P:fatty acid biosynthetic process"/>
    <property type="evidence" value="ECO:0007669"/>
    <property type="project" value="TreeGrafter"/>
</dbReference>
<dbReference type="SUPFAM" id="SSF52151">
    <property type="entry name" value="FabD/lysophospholipase-like"/>
    <property type="match status" value="1"/>
</dbReference>
<evidence type="ECO:0000256" key="3">
    <source>
        <dbReference type="PROSITE-ProRule" id="PRU01363"/>
    </source>
</evidence>
<dbReference type="PROSITE" id="PS52019">
    <property type="entry name" value="PKS_MFAS_DH"/>
    <property type="match status" value="1"/>
</dbReference>
<dbReference type="InterPro" id="IPR020807">
    <property type="entry name" value="PKS_DH"/>
</dbReference>
<dbReference type="Pfam" id="PF14765">
    <property type="entry name" value="PS-DH"/>
    <property type="match status" value="1"/>
</dbReference>
<dbReference type="Proteomes" id="UP000242444">
    <property type="component" value="Unassembled WGS sequence"/>
</dbReference>
<dbReference type="PANTHER" id="PTHR43775">
    <property type="entry name" value="FATTY ACID SYNTHASE"/>
    <property type="match status" value="1"/>
</dbReference>
<dbReference type="Gene3D" id="3.40.50.11460">
    <property type="match status" value="1"/>
</dbReference>
<dbReference type="InterPro" id="IPR049551">
    <property type="entry name" value="PKS_DH_C"/>
</dbReference>
<dbReference type="PANTHER" id="PTHR43775:SF51">
    <property type="entry name" value="INACTIVE PHENOLPHTHIOCEROL SYNTHESIS POLYKETIDE SYNTHASE TYPE I PKS1-RELATED"/>
    <property type="match status" value="1"/>
</dbReference>
<protein>
    <submittedName>
        <fullName evidence="5">Modular polyketide synthase</fullName>
    </submittedName>
</protein>
<dbReference type="InterPro" id="IPR049552">
    <property type="entry name" value="PKS_DH_N"/>
</dbReference>
<dbReference type="SMART" id="SM00826">
    <property type="entry name" value="PKS_DH"/>
    <property type="match status" value="1"/>
</dbReference>
<dbReference type="EMBL" id="NKYE01000003">
    <property type="protein sequence ID" value="OZM74164.1"/>
    <property type="molecule type" value="Genomic_DNA"/>
</dbReference>
<proteinExistence type="predicted"/>
<feature type="active site" description="Proton acceptor; for dehydratase activity" evidence="3">
    <location>
        <position position="334"/>
    </location>
</feature>
<feature type="active site" description="Proton donor; for dehydratase activity" evidence="3">
    <location>
        <position position="502"/>
    </location>
</feature>
<dbReference type="Pfam" id="PF00698">
    <property type="entry name" value="Acyl_transf_1"/>
    <property type="match status" value="1"/>
</dbReference>
<evidence type="ECO:0000313" key="5">
    <source>
        <dbReference type="EMBL" id="OZM74164.1"/>
    </source>
</evidence>
<dbReference type="InterPro" id="IPR042104">
    <property type="entry name" value="PKS_dehydratase_sf"/>
</dbReference>
<dbReference type="InterPro" id="IPR036291">
    <property type="entry name" value="NAD(P)-bd_dom_sf"/>
</dbReference>
<comment type="caution">
    <text evidence="5">The sequence shown here is derived from an EMBL/GenBank/DDBJ whole genome shotgun (WGS) entry which is preliminary data.</text>
</comment>
<feature type="region of interest" description="C-terminal hotdog fold" evidence="3">
    <location>
        <begin position="438"/>
        <end position="577"/>
    </location>
</feature>
<dbReference type="Pfam" id="PF21089">
    <property type="entry name" value="PKS_DH_N"/>
    <property type="match status" value="1"/>
</dbReference>
<gene>
    <name evidence="5" type="ORF">CFN78_07905</name>
</gene>
<evidence type="ECO:0000256" key="1">
    <source>
        <dbReference type="ARBA" id="ARBA00022679"/>
    </source>
</evidence>
<feature type="domain" description="PKS/mFAS DH" evidence="4">
    <location>
        <begin position="302"/>
        <end position="577"/>
    </location>
</feature>
<dbReference type="GO" id="GO:0004312">
    <property type="term" value="F:fatty acid synthase activity"/>
    <property type="evidence" value="ECO:0007669"/>
    <property type="project" value="TreeGrafter"/>
</dbReference>
<feature type="region of interest" description="N-terminal hotdog fold" evidence="3">
    <location>
        <begin position="302"/>
        <end position="426"/>
    </location>
</feature>
<feature type="non-terminal residue" evidence="5">
    <location>
        <position position="690"/>
    </location>
</feature>
<dbReference type="Gene3D" id="3.40.366.10">
    <property type="entry name" value="Malonyl-Coenzyme A Acyl Carrier Protein, domain 2"/>
    <property type="match status" value="1"/>
</dbReference>
<accession>A0A263D6L4</accession>
<evidence type="ECO:0000259" key="4">
    <source>
        <dbReference type="PROSITE" id="PS52019"/>
    </source>
</evidence>
<dbReference type="Gene3D" id="3.30.70.3290">
    <property type="match status" value="1"/>
</dbReference>
<dbReference type="InterPro" id="IPR016036">
    <property type="entry name" value="Malonyl_transacylase_ACP-bd"/>
</dbReference>
<dbReference type="InterPro" id="IPR050091">
    <property type="entry name" value="PKS_NRPS_Biosynth_Enz"/>
</dbReference>
<reference evidence="5 6" key="1">
    <citation type="submission" date="2017-07" db="EMBL/GenBank/DDBJ databases">
        <title>Amycolatopsis antarcticus sp. nov., isolated from the surface of an Antarcticus brown macroalga.</title>
        <authorList>
            <person name="Wang J."/>
            <person name="Leiva S."/>
            <person name="Huang J."/>
            <person name="Huang Y."/>
        </authorList>
    </citation>
    <scope>NUCLEOTIDE SEQUENCE [LARGE SCALE GENOMIC DNA]</scope>
    <source>
        <strain evidence="5 6">AU-G6</strain>
    </source>
</reference>
<keyword evidence="1" id="KW-0808">Transferase</keyword>
<organism evidence="5 6">
    <name type="scientific">Amycolatopsis antarctica</name>
    <dbReference type="NCBI Taxonomy" id="1854586"/>
    <lineage>
        <taxon>Bacteria</taxon>
        <taxon>Bacillati</taxon>
        <taxon>Actinomycetota</taxon>
        <taxon>Actinomycetes</taxon>
        <taxon>Pseudonocardiales</taxon>
        <taxon>Pseudonocardiaceae</taxon>
        <taxon>Amycolatopsis</taxon>
    </lineage>
</organism>
<dbReference type="AlphaFoldDB" id="A0A263D6L4"/>
<dbReference type="InterPro" id="IPR014043">
    <property type="entry name" value="Acyl_transferase_dom"/>
</dbReference>